<comment type="caution">
    <text evidence="17">The sequence shown here is derived from an EMBL/GenBank/DDBJ whole genome shotgun (WGS) entry which is preliminary data.</text>
</comment>
<comment type="similarity">
    <text evidence="5">Belongs to the amidase family.</text>
</comment>
<dbReference type="Gene3D" id="3.90.1300.10">
    <property type="entry name" value="Amidase signature (AS) domain"/>
    <property type="match status" value="1"/>
</dbReference>
<reference evidence="17 18" key="1">
    <citation type="submission" date="2019-11" db="EMBL/GenBank/DDBJ databases">
        <title>Venturia inaequalis Genome Resource.</title>
        <authorList>
            <person name="Lichtner F.J."/>
        </authorList>
    </citation>
    <scope>NUCLEOTIDE SEQUENCE [LARGE SCALE GENOMIC DNA]</scope>
    <source>
        <strain evidence="17">Bline_iso_100314</strain>
    </source>
</reference>
<dbReference type="InterPro" id="IPR002772">
    <property type="entry name" value="Glyco_hydro_3_C"/>
</dbReference>
<dbReference type="UniPathway" id="UPA00696"/>
<evidence type="ECO:0000256" key="4">
    <source>
        <dbReference type="ARBA" id="ARBA00005336"/>
    </source>
</evidence>
<dbReference type="PROSITE" id="PS00571">
    <property type="entry name" value="AMIDASES"/>
    <property type="match status" value="1"/>
</dbReference>
<comment type="similarity">
    <text evidence="4 15">Belongs to the glycosyl hydrolase 3 family.</text>
</comment>
<dbReference type="InterPro" id="IPR019800">
    <property type="entry name" value="Glyco_hydro_3_AS"/>
</dbReference>
<protein>
    <recommendedName>
        <fullName evidence="6 15">beta-glucosidase</fullName>
        <ecNumber evidence="6 15">3.2.1.21</ecNumber>
    </recommendedName>
</protein>
<evidence type="ECO:0000313" key="17">
    <source>
        <dbReference type="EMBL" id="KAE9968667.1"/>
    </source>
</evidence>
<dbReference type="PRINTS" id="PR00133">
    <property type="entry name" value="GLHYDRLASE3"/>
</dbReference>
<dbReference type="FunFam" id="3.20.20.300:FF:000002">
    <property type="entry name" value="Probable beta-glucosidase"/>
    <property type="match status" value="1"/>
</dbReference>
<dbReference type="SMART" id="SM01217">
    <property type="entry name" value="Fn3_like"/>
    <property type="match status" value="1"/>
</dbReference>
<proteinExistence type="inferred from homology"/>
<dbReference type="InterPro" id="IPR036928">
    <property type="entry name" value="AS_sf"/>
</dbReference>
<evidence type="ECO:0000256" key="15">
    <source>
        <dbReference type="RuleBase" id="RU361161"/>
    </source>
</evidence>
<dbReference type="Gene3D" id="2.60.40.10">
    <property type="entry name" value="Immunoglobulins"/>
    <property type="match status" value="1"/>
</dbReference>
<dbReference type="InterPro" id="IPR017853">
    <property type="entry name" value="GH"/>
</dbReference>
<dbReference type="InterPro" id="IPR013783">
    <property type="entry name" value="Ig-like_fold"/>
</dbReference>
<evidence type="ECO:0000256" key="9">
    <source>
        <dbReference type="ARBA" id="ARBA00022801"/>
    </source>
</evidence>
<dbReference type="Pfam" id="PF00933">
    <property type="entry name" value="Glyco_hydro_3"/>
    <property type="match status" value="1"/>
</dbReference>
<dbReference type="FunFam" id="2.60.40.10:FF:000757">
    <property type="entry name" value="Beta-glucosidase G"/>
    <property type="match status" value="1"/>
</dbReference>
<dbReference type="EC" id="3.2.1.21" evidence="6 15"/>
<keyword evidence="12 15" id="KW-0119">Carbohydrate metabolism</keyword>
<evidence type="ECO:0000256" key="3">
    <source>
        <dbReference type="ARBA" id="ARBA00004987"/>
    </source>
</evidence>
<dbReference type="InterPro" id="IPR001764">
    <property type="entry name" value="Glyco_hydro_3_N"/>
</dbReference>
<keyword evidence="9 15" id="KW-0378">Hydrolase</keyword>
<accession>A0A8H3YSP5</accession>
<dbReference type="SUPFAM" id="SSF75304">
    <property type="entry name" value="Amidase signature (AS) enzymes"/>
    <property type="match status" value="1"/>
</dbReference>
<evidence type="ECO:0000256" key="8">
    <source>
        <dbReference type="ARBA" id="ARBA00022729"/>
    </source>
</evidence>
<dbReference type="SUPFAM" id="SSF52279">
    <property type="entry name" value="Beta-D-glucan exohydrolase, C-terminal domain"/>
    <property type="match status" value="1"/>
</dbReference>
<keyword evidence="8" id="KW-0732">Signal</keyword>
<dbReference type="InterPro" id="IPR036962">
    <property type="entry name" value="Glyco_hydro_3_N_sf"/>
</dbReference>
<dbReference type="InterPro" id="IPR020556">
    <property type="entry name" value="Amidase_CS"/>
</dbReference>
<dbReference type="Pfam" id="PF01915">
    <property type="entry name" value="Glyco_hydro_3_C"/>
    <property type="match status" value="1"/>
</dbReference>
<dbReference type="Pfam" id="PF01425">
    <property type="entry name" value="Amidase"/>
    <property type="match status" value="1"/>
</dbReference>
<dbReference type="InterPro" id="IPR023631">
    <property type="entry name" value="Amidase_dom"/>
</dbReference>
<dbReference type="PANTHER" id="PTHR42715">
    <property type="entry name" value="BETA-GLUCOSIDASE"/>
    <property type="match status" value="1"/>
</dbReference>
<dbReference type="Gene3D" id="3.40.50.1700">
    <property type="entry name" value="Glycoside hydrolase family 3 C-terminal domain"/>
    <property type="match status" value="1"/>
</dbReference>
<name>A0A8H3YSP5_VENIN</name>
<evidence type="ECO:0000256" key="1">
    <source>
        <dbReference type="ARBA" id="ARBA00000448"/>
    </source>
</evidence>
<evidence type="ECO:0000256" key="14">
    <source>
        <dbReference type="ARBA" id="ARBA00023326"/>
    </source>
</evidence>
<evidence type="ECO:0000256" key="5">
    <source>
        <dbReference type="ARBA" id="ARBA00009199"/>
    </source>
</evidence>
<evidence type="ECO:0000256" key="7">
    <source>
        <dbReference type="ARBA" id="ARBA00022525"/>
    </source>
</evidence>
<dbReference type="InterPro" id="IPR026891">
    <property type="entry name" value="Fn3-like"/>
</dbReference>
<comment type="subcellular location">
    <subcellularLocation>
        <location evidence="2">Secreted</location>
    </subcellularLocation>
</comment>
<dbReference type="InterPro" id="IPR050288">
    <property type="entry name" value="Cellulose_deg_GH3"/>
</dbReference>
<keyword evidence="13 15" id="KW-0326">Glycosidase</keyword>
<evidence type="ECO:0000256" key="11">
    <source>
        <dbReference type="ARBA" id="ARBA00023180"/>
    </source>
</evidence>
<dbReference type="SUPFAM" id="SSF51445">
    <property type="entry name" value="(Trans)glycosidases"/>
    <property type="match status" value="1"/>
</dbReference>
<dbReference type="PROSITE" id="PS00775">
    <property type="entry name" value="GLYCOSYL_HYDROL_F3"/>
    <property type="match status" value="1"/>
</dbReference>
<feature type="domain" description="Fibronectin type III-like" evidence="16">
    <location>
        <begin position="683"/>
        <end position="749"/>
    </location>
</feature>
<evidence type="ECO:0000256" key="6">
    <source>
        <dbReference type="ARBA" id="ARBA00012744"/>
    </source>
</evidence>
<evidence type="ECO:0000256" key="12">
    <source>
        <dbReference type="ARBA" id="ARBA00023277"/>
    </source>
</evidence>
<keyword evidence="10" id="KW-0136">Cellulose degradation</keyword>
<dbReference type="InterPro" id="IPR036881">
    <property type="entry name" value="Glyco_hydro_3_C_sf"/>
</dbReference>
<evidence type="ECO:0000313" key="18">
    <source>
        <dbReference type="Proteomes" id="UP000433883"/>
    </source>
</evidence>
<dbReference type="GO" id="GO:0030245">
    <property type="term" value="P:cellulose catabolic process"/>
    <property type="evidence" value="ECO:0007669"/>
    <property type="project" value="UniProtKB-UniPathway"/>
</dbReference>
<dbReference type="Gene3D" id="3.20.20.300">
    <property type="entry name" value="Glycoside hydrolase, family 3, N-terminal domain"/>
    <property type="match status" value="1"/>
</dbReference>
<dbReference type="GO" id="GO:0005576">
    <property type="term" value="C:extracellular region"/>
    <property type="evidence" value="ECO:0007669"/>
    <property type="project" value="UniProtKB-SubCell"/>
</dbReference>
<keyword evidence="11" id="KW-0325">Glycoprotein</keyword>
<dbReference type="Pfam" id="PF14310">
    <property type="entry name" value="Fn3-like"/>
    <property type="match status" value="1"/>
</dbReference>
<evidence type="ECO:0000256" key="13">
    <source>
        <dbReference type="ARBA" id="ARBA00023295"/>
    </source>
</evidence>
<sequence length="1409" mass="153954">MLVSALEPRFSADKCYDGGIYLNCFSFSTPPNYGEAGKYKDGHSNSAWSAAYTKARTLLSQLTLEEKVNVTRGFTGVCVGNTGAVPRLGIKPLCLADAPDGIRGQEFVSSFPAGIHAAATFDKSLVYKWGVALGQEYRGKGINIALGPVAGPLGRVARGGRNWESMGADPFLSGAGMAASTKGMQDAGVIATAKHWLLNEQEFRRNPGSDGEAVSSNVDDRAIHELYVFPFMDSLKQNVGAVMCSYQRLNNSYGCQNSKVLNGILKTELGFEGFVMSDWEAQHSGVASANAGLDLIMPDGGWWGGNLTNAVNNGSVSTDRLDDMVVRQFAAYYLLGQDQDYPAFGVFSSSQKHIPVDVQGDHANLIREIGAAGTILVKNVNKTLPLQNPRFLALYGYDAIVKADATVWENPSRYGGGYEVNFGWNTFNGTLITAGGSGSNSPPYVVSPLQAIQERIIKNKGILRWDFYSENPSPAYVNADAAIVFINAYASEDFDRETLTDTFSDNLVKNVAANYSNTIVVLHSAGIRVVDAWIDHPNITAVLFAGLPGQESGHSLVDVLYGDVNPSGRFPYTVAKKESDYGILLNSTVSFNAFPQTNFTEGLYIDYRHFDKEGIEPRFEFGYGLSYSTFAYADLNIASLGANVSALPNPKVRVVQGGHPELWENLYNVTAKITNTGDIFAHEVPQLYVGIPNAPVRQLRGFERVPLEPGESKTVKFQLTRRDLSIWDVVVQQWRLQQGGYPIYVGASSRDFKLNDYEHYPELEVLPKQTTAAMATTQQQFTFTGTATMHPIERQFSFDGPEELHHASAQEFHGYPEAKAHVYPYTPSESPKNPVLRGAALKASAVMLPLIPGLPSLFYRNAGWSKLRYTEGIREVDATYDPIVIPLRPIIQCNSVAYTDPAQLQLMPSRKTWAFHSIADYHKAYKSGKTTPTEVVEALLPIILRDGDNPTHHSKAWLDSNVGLIRTAAAESTKRWKAGSALGIMDGVPIGAKDEADVKGYYKKNMGSKMHWNDPSDSTSWCVLKWEEAGAILMGKTNMHEIGMDTSNNNPNHGTPINPYNVSYYPGGSSGGSASAVAAGIIPFALGCDGGGSIRLPASWCGIYGLKTTHGWVSTRPYKTPARSTSVAGPMAATMLDLEVAWRVMAQPDPDCAISSQFPLPTKSQLASPRRIAIYRDWFERADPEVKQKCQDAIDYYTTKLGYELVSITIPHIKEAQMAHALTILNEANMTLTKPEIKQLTPPNQILITVGRSASVIDFLAAQRLRTLVMEHVAHLFKTHPGLIIVTPTTPNAGWPIHKKDLKYGCSNGNQSIRNMEYVWLANFTGCPSISVPVGYVDPLQGSGQFPVGLMGMAEWGAEEQLISFGYESEEWLKDGLKGGRVKPNDWVDVMGLLGVPRTKKNVRAAGTA</sequence>
<evidence type="ECO:0000259" key="16">
    <source>
        <dbReference type="SMART" id="SM01217"/>
    </source>
</evidence>
<comment type="pathway">
    <text evidence="3 15">Glycan metabolism; cellulose degradation.</text>
</comment>
<dbReference type="EMBL" id="WNWQ01000401">
    <property type="protein sequence ID" value="KAE9968667.1"/>
    <property type="molecule type" value="Genomic_DNA"/>
</dbReference>
<keyword evidence="7" id="KW-0964">Secreted</keyword>
<dbReference type="PANTHER" id="PTHR42715:SF5">
    <property type="entry name" value="BETA-GLUCOSIDASE M-RELATED"/>
    <property type="match status" value="1"/>
</dbReference>
<evidence type="ECO:0000256" key="2">
    <source>
        <dbReference type="ARBA" id="ARBA00004613"/>
    </source>
</evidence>
<gene>
    <name evidence="17" type="ORF">BLS_005757</name>
</gene>
<dbReference type="GO" id="GO:0008422">
    <property type="term" value="F:beta-glucosidase activity"/>
    <property type="evidence" value="ECO:0007669"/>
    <property type="project" value="UniProtKB-EC"/>
</dbReference>
<dbReference type="Proteomes" id="UP000433883">
    <property type="component" value="Unassembled WGS sequence"/>
</dbReference>
<organism evidence="17 18">
    <name type="scientific">Venturia inaequalis</name>
    <name type="common">Apple scab fungus</name>
    <dbReference type="NCBI Taxonomy" id="5025"/>
    <lineage>
        <taxon>Eukaryota</taxon>
        <taxon>Fungi</taxon>
        <taxon>Dikarya</taxon>
        <taxon>Ascomycota</taxon>
        <taxon>Pezizomycotina</taxon>
        <taxon>Dothideomycetes</taxon>
        <taxon>Pleosporomycetidae</taxon>
        <taxon>Venturiales</taxon>
        <taxon>Venturiaceae</taxon>
        <taxon>Venturia</taxon>
    </lineage>
</organism>
<keyword evidence="14 15" id="KW-0624">Polysaccharide degradation</keyword>
<evidence type="ECO:0000256" key="10">
    <source>
        <dbReference type="ARBA" id="ARBA00023001"/>
    </source>
</evidence>
<comment type="catalytic activity">
    <reaction evidence="1 15">
        <text>Hydrolysis of terminal, non-reducing beta-D-glucosyl residues with release of beta-D-glucose.</text>
        <dbReference type="EC" id="3.2.1.21"/>
    </reaction>
</comment>